<sequence>MYPGCFSIHDSKFRFNGASSPDSLEPSSRLITGTRESGNGISIHAKGIAINTRAYHSSAKSPPKCVCLYDNICFRE</sequence>
<accession>A0A9D4I2E2</accession>
<comment type="caution">
    <text evidence="1">The sequence shown here is derived from an EMBL/GenBank/DDBJ whole genome shotgun (WGS) entry which is preliminary data.</text>
</comment>
<dbReference type="EMBL" id="JAIWYP010000011">
    <property type="protein sequence ID" value="KAH3741247.1"/>
    <property type="molecule type" value="Genomic_DNA"/>
</dbReference>
<name>A0A9D4I2E2_DREPO</name>
<keyword evidence="2" id="KW-1185">Reference proteome</keyword>
<protein>
    <submittedName>
        <fullName evidence="1">Uncharacterized protein</fullName>
    </submittedName>
</protein>
<organism evidence="1 2">
    <name type="scientific">Dreissena polymorpha</name>
    <name type="common">Zebra mussel</name>
    <name type="synonym">Mytilus polymorpha</name>
    <dbReference type="NCBI Taxonomy" id="45954"/>
    <lineage>
        <taxon>Eukaryota</taxon>
        <taxon>Metazoa</taxon>
        <taxon>Spiralia</taxon>
        <taxon>Lophotrochozoa</taxon>
        <taxon>Mollusca</taxon>
        <taxon>Bivalvia</taxon>
        <taxon>Autobranchia</taxon>
        <taxon>Heteroconchia</taxon>
        <taxon>Euheterodonta</taxon>
        <taxon>Imparidentia</taxon>
        <taxon>Neoheterodontei</taxon>
        <taxon>Myida</taxon>
        <taxon>Dreissenoidea</taxon>
        <taxon>Dreissenidae</taxon>
        <taxon>Dreissena</taxon>
    </lineage>
</organism>
<dbReference type="AlphaFoldDB" id="A0A9D4I2E2"/>
<evidence type="ECO:0000313" key="1">
    <source>
        <dbReference type="EMBL" id="KAH3741247.1"/>
    </source>
</evidence>
<reference evidence="1" key="1">
    <citation type="journal article" date="2019" name="bioRxiv">
        <title>The Genome of the Zebra Mussel, Dreissena polymorpha: A Resource for Invasive Species Research.</title>
        <authorList>
            <person name="McCartney M.A."/>
            <person name="Auch B."/>
            <person name="Kono T."/>
            <person name="Mallez S."/>
            <person name="Zhang Y."/>
            <person name="Obille A."/>
            <person name="Becker A."/>
            <person name="Abrahante J.E."/>
            <person name="Garbe J."/>
            <person name="Badalamenti J.P."/>
            <person name="Herman A."/>
            <person name="Mangelson H."/>
            <person name="Liachko I."/>
            <person name="Sullivan S."/>
            <person name="Sone E.D."/>
            <person name="Koren S."/>
            <person name="Silverstein K.A.T."/>
            <person name="Beckman K.B."/>
            <person name="Gohl D.M."/>
        </authorList>
    </citation>
    <scope>NUCLEOTIDE SEQUENCE</scope>
    <source>
        <strain evidence="1">Duluth1</strain>
        <tissue evidence="1">Whole animal</tissue>
    </source>
</reference>
<reference evidence="1" key="2">
    <citation type="submission" date="2020-11" db="EMBL/GenBank/DDBJ databases">
        <authorList>
            <person name="McCartney M.A."/>
            <person name="Auch B."/>
            <person name="Kono T."/>
            <person name="Mallez S."/>
            <person name="Becker A."/>
            <person name="Gohl D.M."/>
            <person name="Silverstein K.A.T."/>
            <person name="Koren S."/>
            <person name="Bechman K.B."/>
            <person name="Herman A."/>
            <person name="Abrahante J.E."/>
            <person name="Garbe J."/>
        </authorList>
    </citation>
    <scope>NUCLEOTIDE SEQUENCE</scope>
    <source>
        <strain evidence="1">Duluth1</strain>
        <tissue evidence="1">Whole animal</tissue>
    </source>
</reference>
<dbReference type="Proteomes" id="UP000828390">
    <property type="component" value="Unassembled WGS sequence"/>
</dbReference>
<proteinExistence type="predicted"/>
<gene>
    <name evidence="1" type="ORF">DPMN_047968</name>
</gene>
<evidence type="ECO:0000313" key="2">
    <source>
        <dbReference type="Proteomes" id="UP000828390"/>
    </source>
</evidence>